<evidence type="ECO:0000256" key="4">
    <source>
        <dbReference type="ARBA" id="ARBA00022679"/>
    </source>
</evidence>
<dbReference type="GO" id="GO:0008270">
    <property type="term" value="F:zinc ion binding"/>
    <property type="evidence" value="ECO:0007669"/>
    <property type="project" value="UniProtKB-KW"/>
</dbReference>
<evidence type="ECO:0000313" key="12">
    <source>
        <dbReference type="EMBL" id="CAK0780442.1"/>
    </source>
</evidence>
<evidence type="ECO:0000313" key="13">
    <source>
        <dbReference type="Proteomes" id="UP001314263"/>
    </source>
</evidence>
<keyword evidence="6 9" id="KW-0863">Zinc-finger</keyword>
<comment type="pathway">
    <text evidence="2">Protein modification; protein ubiquitination.</text>
</comment>
<evidence type="ECO:0000256" key="9">
    <source>
        <dbReference type="PROSITE-ProRule" id="PRU00175"/>
    </source>
</evidence>
<feature type="domain" description="RING-type" evidence="10">
    <location>
        <begin position="318"/>
        <end position="372"/>
    </location>
</feature>
<dbReference type="InterPro" id="IPR004331">
    <property type="entry name" value="SPX_dom"/>
</dbReference>
<dbReference type="AlphaFoldDB" id="A0AAV1I4G9"/>
<keyword evidence="13" id="KW-1185">Reference proteome</keyword>
<evidence type="ECO:0000256" key="5">
    <source>
        <dbReference type="ARBA" id="ARBA00022723"/>
    </source>
</evidence>
<dbReference type="Pfam" id="PF00097">
    <property type="entry name" value="zf-C3HC4"/>
    <property type="match status" value="1"/>
</dbReference>
<dbReference type="SMART" id="SM00184">
    <property type="entry name" value="RING"/>
    <property type="match status" value="1"/>
</dbReference>
<evidence type="ECO:0000259" key="10">
    <source>
        <dbReference type="PROSITE" id="PS50089"/>
    </source>
</evidence>
<proteinExistence type="predicted"/>
<dbReference type="PROSITE" id="PS50089">
    <property type="entry name" value="ZF_RING_2"/>
    <property type="match status" value="1"/>
</dbReference>
<evidence type="ECO:0000256" key="3">
    <source>
        <dbReference type="ARBA" id="ARBA00012483"/>
    </source>
</evidence>
<dbReference type="PANTHER" id="PTHR46764:SF2">
    <property type="entry name" value="E3 UBIQUITIN-PROTEIN LIGASE BAH1-LIKE-RELATED"/>
    <property type="match status" value="1"/>
</dbReference>
<evidence type="ECO:0000256" key="7">
    <source>
        <dbReference type="ARBA" id="ARBA00022786"/>
    </source>
</evidence>
<gene>
    <name evidence="12" type="ORF">CVIRNUC_005055</name>
</gene>
<comment type="catalytic activity">
    <reaction evidence="1">
        <text>S-ubiquitinyl-[E2 ubiquitin-conjugating enzyme]-L-cysteine + [acceptor protein]-L-lysine = [E2 ubiquitin-conjugating enzyme]-L-cysteine + N(6)-ubiquitinyl-[acceptor protein]-L-lysine.</text>
        <dbReference type="EC" id="2.3.2.27"/>
    </reaction>
</comment>
<reference evidence="12 13" key="1">
    <citation type="submission" date="2023-10" db="EMBL/GenBank/DDBJ databases">
        <authorList>
            <person name="Maclean D."/>
            <person name="Macfadyen A."/>
        </authorList>
    </citation>
    <scope>NUCLEOTIDE SEQUENCE [LARGE SCALE GENOMIC DNA]</scope>
</reference>
<dbReference type="EMBL" id="CAUYUE010000006">
    <property type="protein sequence ID" value="CAK0780442.1"/>
    <property type="molecule type" value="Genomic_DNA"/>
</dbReference>
<comment type="caution">
    <text evidence="12">The sequence shown here is derived from an EMBL/GenBank/DDBJ whole genome shotgun (WGS) entry which is preliminary data.</text>
</comment>
<dbReference type="SUPFAM" id="SSF57850">
    <property type="entry name" value="RING/U-box"/>
    <property type="match status" value="1"/>
</dbReference>
<dbReference type="InterPro" id="IPR013083">
    <property type="entry name" value="Znf_RING/FYVE/PHD"/>
</dbReference>
<dbReference type="PROSITE" id="PS51382">
    <property type="entry name" value="SPX"/>
    <property type="match status" value="1"/>
</dbReference>
<protein>
    <recommendedName>
        <fullName evidence="3">RING-type E3 ubiquitin transferase</fullName>
        <ecNumber evidence="3">2.3.2.27</ecNumber>
    </recommendedName>
</protein>
<evidence type="ECO:0000256" key="2">
    <source>
        <dbReference type="ARBA" id="ARBA00004906"/>
    </source>
</evidence>
<organism evidence="12 13">
    <name type="scientific">Coccomyxa viridis</name>
    <dbReference type="NCBI Taxonomy" id="1274662"/>
    <lineage>
        <taxon>Eukaryota</taxon>
        <taxon>Viridiplantae</taxon>
        <taxon>Chlorophyta</taxon>
        <taxon>core chlorophytes</taxon>
        <taxon>Trebouxiophyceae</taxon>
        <taxon>Trebouxiophyceae incertae sedis</taxon>
        <taxon>Coccomyxaceae</taxon>
        <taxon>Coccomyxa</taxon>
    </lineage>
</organism>
<evidence type="ECO:0000259" key="11">
    <source>
        <dbReference type="PROSITE" id="PS51382"/>
    </source>
</evidence>
<dbReference type="PROSITE" id="PS00518">
    <property type="entry name" value="ZF_RING_1"/>
    <property type="match status" value="1"/>
</dbReference>
<evidence type="ECO:0000256" key="8">
    <source>
        <dbReference type="ARBA" id="ARBA00022833"/>
    </source>
</evidence>
<dbReference type="InterPro" id="IPR018957">
    <property type="entry name" value="Znf_C3HC4_RING-type"/>
</dbReference>
<dbReference type="InterPro" id="IPR017907">
    <property type="entry name" value="Znf_RING_CS"/>
</dbReference>
<dbReference type="EC" id="2.3.2.27" evidence="3"/>
<keyword evidence="7" id="KW-0833">Ubl conjugation pathway</keyword>
<accession>A0AAV1I4G9</accession>
<dbReference type="PANTHER" id="PTHR46764">
    <property type="entry name" value="E3 UBIQUITIN-PROTEIN LIGASE BAH1"/>
    <property type="match status" value="1"/>
</dbReference>
<sequence length="430" mass="47636">MKYAQYLKALESDAPPEWRGKFLGYKRLKKAIKILSKDADRQDARNGVDSAHSTPRKLPQDSVFFTMLHREVLAVNKHFAIEARNLIRMAHQGSGQKRDFTCCGHLGARKPLPRPPQAKVASVDDLVVKAEWCRRYAQINAVGLRKILKKHDKLCKNKLGNTYMQELWCGVKRMDGTFLHSPLLEELKSLEVRLVRQAYRVRMGKGSADSSTDSSRRAAAGALQSVHSVSVDLPVQGPAVAETVELPMLPSINSGSAVQHYAVSAKKLVTAPSDATSEVARAVSATERAIRKELELSRISVASSGVGDQQEADPEYQCPICLEVMYQPLGLECGHKFCADCVFTCVGKGRALGTVKAILDHVPADSACPECRTPGVFVAAIQLTETENLIKQRYPQAWAERAEEARKKEARLRELLAIQRAVRNDTIRAW</sequence>
<feature type="domain" description="SPX" evidence="11">
    <location>
        <begin position="1"/>
        <end position="165"/>
    </location>
</feature>
<dbReference type="Gene3D" id="3.30.40.10">
    <property type="entry name" value="Zinc/RING finger domain, C3HC4 (zinc finger)"/>
    <property type="match status" value="1"/>
</dbReference>
<name>A0AAV1I4G9_9CHLO</name>
<keyword evidence="8" id="KW-0862">Zinc</keyword>
<keyword evidence="4" id="KW-0808">Transferase</keyword>
<evidence type="ECO:0000256" key="6">
    <source>
        <dbReference type="ARBA" id="ARBA00022771"/>
    </source>
</evidence>
<evidence type="ECO:0000256" key="1">
    <source>
        <dbReference type="ARBA" id="ARBA00000900"/>
    </source>
</evidence>
<dbReference type="GO" id="GO:0061630">
    <property type="term" value="F:ubiquitin protein ligase activity"/>
    <property type="evidence" value="ECO:0007669"/>
    <property type="project" value="UniProtKB-EC"/>
</dbReference>
<dbReference type="InterPro" id="IPR033326">
    <property type="entry name" value="BAH1"/>
</dbReference>
<dbReference type="Proteomes" id="UP001314263">
    <property type="component" value="Unassembled WGS sequence"/>
</dbReference>
<dbReference type="CDD" id="cd14447">
    <property type="entry name" value="SPX"/>
    <property type="match status" value="1"/>
</dbReference>
<dbReference type="InterPro" id="IPR001841">
    <property type="entry name" value="Znf_RING"/>
</dbReference>
<keyword evidence="5" id="KW-0479">Metal-binding</keyword>